<dbReference type="RefSeq" id="WP_226751711.1">
    <property type="nucleotide sequence ID" value="NZ_JAEINI020000009.1"/>
</dbReference>
<gene>
    <name evidence="1" type="ORF">JAO78_012570</name>
</gene>
<dbReference type="Proteomes" id="UP000633814">
    <property type="component" value="Unassembled WGS sequence"/>
</dbReference>
<sequence>MAIYISDKVKNKIQEKHGLTLDEVYEAISGRLAGFLADTREEHKSDPPTYWFIGSTDFGKKIKVAFIYKDDTLIIRTAYEANPRELAIYNKYA</sequence>
<comment type="caution">
    <text evidence="1">The sequence shown here is derived from an EMBL/GenBank/DDBJ whole genome shotgun (WGS) entry which is preliminary data.</text>
</comment>
<name>A0ABS8C5M5_9ALTE</name>
<evidence type="ECO:0000313" key="2">
    <source>
        <dbReference type="Proteomes" id="UP000633814"/>
    </source>
</evidence>
<evidence type="ECO:0000313" key="1">
    <source>
        <dbReference type="EMBL" id="MCB5227646.1"/>
    </source>
</evidence>
<proteinExistence type="predicted"/>
<keyword evidence="1" id="KW-0378">Hydrolase</keyword>
<keyword evidence="2" id="KW-1185">Reference proteome</keyword>
<reference evidence="1 2" key="1">
    <citation type="submission" date="2021-10" db="EMBL/GenBank/DDBJ databases">
        <title>Alishewanella koreense sp. nov. isolated from seawater of southwestern coast in South Korea and the proposal for the reclassification of Rheinheimera perlucida and Rheinheimera tuosuensis as Arsukibacterium perlucida and Arsukibacterium tuosuensis.</title>
        <authorList>
            <person name="Kim K.H."/>
            <person name="Ruan W."/>
            <person name="Kim K.R."/>
            <person name="Baek J.H."/>
            <person name="Jeon C.O."/>
        </authorList>
    </citation>
    <scope>NUCLEOTIDE SEQUENCE [LARGE SCALE GENOMIC DNA]</scope>
    <source>
        <strain evidence="1 2">16-MA</strain>
    </source>
</reference>
<accession>A0ABS8C5M5</accession>
<dbReference type="GO" id="GO:0016787">
    <property type="term" value="F:hydrolase activity"/>
    <property type="evidence" value="ECO:0007669"/>
    <property type="project" value="UniProtKB-KW"/>
</dbReference>
<dbReference type="EMBL" id="JAEINI020000009">
    <property type="protein sequence ID" value="MCB5227646.1"/>
    <property type="molecule type" value="Genomic_DNA"/>
</dbReference>
<organism evidence="1 2">
    <name type="scientific">Alishewanella maricola</name>
    <dbReference type="NCBI Taxonomy" id="2795740"/>
    <lineage>
        <taxon>Bacteria</taxon>
        <taxon>Pseudomonadati</taxon>
        <taxon>Pseudomonadota</taxon>
        <taxon>Gammaproteobacteria</taxon>
        <taxon>Alteromonadales</taxon>
        <taxon>Alteromonadaceae</taxon>
        <taxon>Alishewanella</taxon>
    </lineage>
</organism>
<protein>
    <submittedName>
        <fullName evidence="1">ADP-ribosyl-(Dinitrogen reductase) hydrolase</fullName>
    </submittedName>
</protein>